<organism evidence="1 2">
    <name type="scientific">Zhenhengia yiwuensis</name>
    <dbReference type="NCBI Taxonomy" id="2763666"/>
    <lineage>
        <taxon>Bacteria</taxon>
        <taxon>Bacillati</taxon>
        <taxon>Bacillota</taxon>
        <taxon>Clostridia</taxon>
        <taxon>Lachnospirales</taxon>
        <taxon>Lachnospiraceae</taxon>
        <taxon>Zhenhengia</taxon>
    </lineage>
</organism>
<proteinExistence type="predicted"/>
<comment type="caution">
    <text evidence="1">The sequence shown here is derived from an EMBL/GenBank/DDBJ whole genome shotgun (WGS) entry which is preliminary data.</text>
</comment>
<keyword evidence="2" id="KW-1185">Reference proteome</keyword>
<protein>
    <submittedName>
        <fullName evidence="1">Uncharacterized protein</fullName>
    </submittedName>
</protein>
<gene>
    <name evidence="1" type="ORF">H8718_11270</name>
</gene>
<evidence type="ECO:0000313" key="2">
    <source>
        <dbReference type="Proteomes" id="UP000655830"/>
    </source>
</evidence>
<evidence type="ECO:0000313" key="1">
    <source>
        <dbReference type="EMBL" id="MBC8580102.1"/>
    </source>
</evidence>
<sequence>MFSNLQQTLAISITAPIIPEQINEKLADKVGKEIFKGDNIQQILGSNSFLQTTSHDKQIECIIEPNKIQCSTSFAGKVTSETFTLLTTHITKILDVFMISPNSMPIAITLTCLPDYEHAMETLKALFDSSIFQFPNIKGGGIRLFTHSSTPDILANEIFIEPFLRDDNRAYVQGSFKYAQVPLETLHTTCSNDIESYYTMLSYLARLRSNGGM</sequence>
<reference evidence="1" key="1">
    <citation type="submission" date="2020-08" db="EMBL/GenBank/DDBJ databases">
        <title>Genome public.</title>
        <authorList>
            <person name="Liu C."/>
            <person name="Sun Q."/>
        </authorList>
    </citation>
    <scope>NUCLEOTIDE SEQUENCE</scope>
    <source>
        <strain evidence="1">NSJ-12</strain>
    </source>
</reference>
<dbReference type="AlphaFoldDB" id="A0A926IDU4"/>
<dbReference type="Proteomes" id="UP000655830">
    <property type="component" value="Unassembled WGS sequence"/>
</dbReference>
<dbReference type="EMBL" id="JACRSY010000016">
    <property type="protein sequence ID" value="MBC8580102.1"/>
    <property type="molecule type" value="Genomic_DNA"/>
</dbReference>
<dbReference type="RefSeq" id="WP_249332973.1">
    <property type="nucleotide sequence ID" value="NZ_JACRSY010000016.1"/>
</dbReference>
<accession>A0A926IDU4</accession>
<name>A0A926IDU4_9FIRM</name>